<gene>
    <name evidence="1" type="ORF">A3F84_05825</name>
</gene>
<reference evidence="1 2" key="1">
    <citation type="journal article" date="2016" name="Nat. Commun.">
        <title>Thousands of microbial genomes shed light on interconnected biogeochemical processes in an aquifer system.</title>
        <authorList>
            <person name="Anantharaman K."/>
            <person name="Brown C.T."/>
            <person name="Hug L.A."/>
            <person name="Sharon I."/>
            <person name="Castelle C.J."/>
            <person name="Probst A.J."/>
            <person name="Thomas B.C."/>
            <person name="Singh A."/>
            <person name="Wilkins M.J."/>
            <person name="Karaoz U."/>
            <person name="Brodie E.L."/>
            <person name="Williams K.H."/>
            <person name="Hubbard S.S."/>
            <person name="Banfield J.F."/>
        </authorList>
    </citation>
    <scope>NUCLEOTIDE SEQUENCE [LARGE SCALE GENOMIC DNA]</scope>
    <source>
        <strain evidence="2">RIFCSPLOWO2_12_FULL_64_10</strain>
    </source>
</reference>
<dbReference type="EMBL" id="MFKF01000365">
    <property type="protein sequence ID" value="OGG45839.1"/>
    <property type="molecule type" value="Genomic_DNA"/>
</dbReference>
<evidence type="ECO:0000313" key="1">
    <source>
        <dbReference type="EMBL" id="OGG45839.1"/>
    </source>
</evidence>
<organism evidence="1 2">
    <name type="scientific">Handelsmanbacteria sp. (strain RIFCSPLOWO2_12_FULL_64_10)</name>
    <dbReference type="NCBI Taxonomy" id="1817868"/>
    <lineage>
        <taxon>Bacteria</taxon>
        <taxon>Candidatus Handelsmaniibacteriota</taxon>
    </lineage>
</organism>
<protein>
    <recommendedName>
        <fullName evidence="3">HicB-like antitoxin of toxin-antitoxin system domain-containing protein</fullName>
    </recommendedName>
</protein>
<proteinExistence type="predicted"/>
<evidence type="ECO:0000313" key="2">
    <source>
        <dbReference type="Proteomes" id="UP000178606"/>
    </source>
</evidence>
<evidence type="ECO:0008006" key="3">
    <source>
        <dbReference type="Google" id="ProtNLM"/>
    </source>
</evidence>
<dbReference type="Proteomes" id="UP000178606">
    <property type="component" value="Unassembled WGS sequence"/>
</dbReference>
<comment type="caution">
    <text evidence="1">The sequence shown here is derived from an EMBL/GenBank/DDBJ whole genome shotgun (WGS) entry which is preliminary data.</text>
</comment>
<dbReference type="Gene3D" id="3.30.160.250">
    <property type="match status" value="1"/>
</dbReference>
<dbReference type="AlphaFoldDB" id="A0A1F6C9J0"/>
<name>A0A1F6C9J0_HANXR</name>
<sequence>MKTYAFKIVVEPDDGRWFARCPALEKYGAATWGYTEEEACRHIREVVQMVVEELSEDGVPIPTLTL</sequence>
<dbReference type="SUPFAM" id="SSF143100">
    <property type="entry name" value="TTHA1013/TTHA0281-like"/>
    <property type="match status" value="1"/>
</dbReference>
<accession>A0A1F6C9J0</accession>
<dbReference type="InterPro" id="IPR035069">
    <property type="entry name" value="TTHA1013/TTHA0281-like"/>
</dbReference>